<dbReference type="eggNOG" id="COG1695">
    <property type="taxonomic scope" value="Bacteria"/>
</dbReference>
<feature type="domain" description="Transcription regulator PadR N-terminal" evidence="1">
    <location>
        <begin position="7"/>
        <end position="79"/>
    </location>
</feature>
<dbReference type="PANTHER" id="PTHR43252">
    <property type="entry name" value="TRANSCRIPTIONAL REGULATOR YQJI"/>
    <property type="match status" value="1"/>
</dbReference>
<dbReference type="InterPro" id="IPR005149">
    <property type="entry name" value="Tscrpt_reg_PadR_N"/>
</dbReference>
<dbReference type="InterPro" id="IPR018309">
    <property type="entry name" value="Tscrpt_reg_PadR_C"/>
</dbReference>
<gene>
    <name evidence="3" type="ordered locus">AM1_2545</name>
</gene>
<dbReference type="Pfam" id="PF03551">
    <property type="entry name" value="PadR"/>
    <property type="match status" value="1"/>
</dbReference>
<dbReference type="HOGENOM" id="CLU_089258_1_4_3"/>
<dbReference type="Gene3D" id="1.10.10.10">
    <property type="entry name" value="Winged helix-like DNA-binding domain superfamily/Winged helix DNA-binding domain"/>
    <property type="match status" value="1"/>
</dbReference>
<dbReference type="Gene3D" id="6.10.140.190">
    <property type="match status" value="1"/>
</dbReference>
<dbReference type="InterPro" id="IPR036390">
    <property type="entry name" value="WH_DNA-bd_sf"/>
</dbReference>
<evidence type="ECO:0000259" key="1">
    <source>
        <dbReference type="Pfam" id="PF03551"/>
    </source>
</evidence>
<dbReference type="STRING" id="329726.AM1_2545"/>
<feature type="domain" description="Transcription regulator PadR C-terminal" evidence="2">
    <location>
        <begin position="92"/>
        <end position="175"/>
    </location>
</feature>
<dbReference type="KEGG" id="amr:AM1_2545"/>
<dbReference type="Pfam" id="PF10400">
    <property type="entry name" value="Vir_act_alpha_C"/>
    <property type="match status" value="1"/>
</dbReference>
<accession>B0C5H6</accession>
<dbReference type="RefSeq" id="WP_012163011.1">
    <property type="nucleotide sequence ID" value="NC_009925.1"/>
</dbReference>
<reference evidence="3 4" key="1">
    <citation type="journal article" date="2008" name="Proc. Natl. Acad. Sci. U.S.A.">
        <title>Niche adaptation and genome expansion in the chlorophyll d-producing cyanobacterium Acaryochloris marina.</title>
        <authorList>
            <person name="Swingley W.D."/>
            <person name="Chen M."/>
            <person name="Cheung P.C."/>
            <person name="Conrad A.L."/>
            <person name="Dejesa L.C."/>
            <person name="Hao J."/>
            <person name="Honchak B.M."/>
            <person name="Karbach L.E."/>
            <person name="Kurdoglu A."/>
            <person name="Lahiri S."/>
            <person name="Mastrian S.D."/>
            <person name="Miyashita H."/>
            <person name="Page L."/>
            <person name="Ramakrishna P."/>
            <person name="Satoh S."/>
            <person name="Sattley W.M."/>
            <person name="Shimada Y."/>
            <person name="Taylor H.L."/>
            <person name="Tomo T."/>
            <person name="Tsuchiya T."/>
            <person name="Wang Z.T."/>
            <person name="Raymond J."/>
            <person name="Mimuro M."/>
            <person name="Blankenship R.E."/>
            <person name="Touchman J.W."/>
        </authorList>
    </citation>
    <scope>NUCLEOTIDE SEQUENCE [LARGE SCALE GENOMIC DNA]</scope>
    <source>
        <strain evidence="4">MBIC 11017</strain>
    </source>
</reference>
<evidence type="ECO:0000313" key="3">
    <source>
        <dbReference type="EMBL" id="ABW27552.1"/>
    </source>
</evidence>
<evidence type="ECO:0000313" key="4">
    <source>
        <dbReference type="Proteomes" id="UP000000268"/>
    </source>
</evidence>
<dbReference type="SUPFAM" id="SSF46785">
    <property type="entry name" value="Winged helix' DNA-binding domain"/>
    <property type="match status" value="1"/>
</dbReference>
<evidence type="ECO:0000259" key="2">
    <source>
        <dbReference type="Pfam" id="PF10400"/>
    </source>
</evidence>
<dbReference type="EMBL" id="CP000828">
    <property type="protein sequence ID" value="ABW27552.1"/>
    <property type="molecule type" value="Genomic_DNA"/>
</dbReference>
<dbReference type="InterPro" id="IPR036388">
    <property type="entry name" value="WH-like_DNA-bd_sf"/>
</dbReference>
<sequence>MTLAHTILTVLSEAPHSGYDLSKRFEESVSCFWKASQQQIYRELSKIETQGWVTHELVPQQGKPDKKVYQITEMGKQELLNWYAEPSTPTPIREDLLVKVLAGPYVPRPLLIQQVKARQALHQQQLERYLEKEACFQQLETVEPALKFRYFTLRRGIRYEREWIDWCQEVIDTLKADTSLY</sequence>
<keyword evidence="4" id="KW-1185">Reference proteome</keyword>
<organism evidence="3 4">
    <name type="scientific">Acaryochloris marina (strain MBIC 11017)</name>
    <dbReference type="NCBI Taxonomy" id="329726"/>
    <lineage>
        <taxon>Bacteria</taxon>
        <taxon>Bacillati</taxon>
        <taxon>Cyanobacteriota</taxon>
        <taxon>Cyanophyceae</taxon>
        <taxon>Acaryochloridales</taxon>
        <taxon>Acaryochloridaceae</taxon>
        <taxon>Acaryochloris</taxon>
    </lineage>
</organism>
<dbReference type="PANTHER" id="PTHR43252:SF4">
    <property type="entry name" value="TRANSCRIPTIONAL REGULATORY PROTEIN"/>
    <property type="match status" value="1"/>
</dbReference>
<proteinExistence type="predicted"/>
<name>B0C5H6_ACAM1</name>
<dbReference type="AlphaFoldDB" id="B0C5H6"/>
<dbReference type="Proteomes" id="UP000000268">
    <property type="component" value="Chromosome"/>
</dbReference>
<protein>
    <submittedName>
        <fullName evidence="3">Transcriptional regulator, PadR family</fullName>
    </submittedName>
</protein>